<feature type="non-terminal residue" evidence="1">
    <location>
        <position position="313"/>
    </location>
</feature>
<gene>
    <name evidence="1" type="ORF">EZS28_049147</name>
</gene>
<organism evidence="1 2">
    <name type="scientific">Streblomastix strix</name>
    <dbReference type="NCBI Taxonomy" id="222440"/>
    <lineage>
        <taxon>Eukaryota</taxon>
        <taxon>Metamonada</taxon>
        <taxon>Preaxostyla</taxon>
        <taxon>Oxymonadida</taxon>
        <taxon>Streblomastigidae</taxon>
        <taxon>Streblomastix</taxon>
    </lineage>
</organism>
<evidence type="ECO:0000313" key="1">
    <source>
        <dbReference type="EMBL" id="KAA6355326.1"/>
    </source>
</evidence>
<proteinExistence type="predicted"/>
<sequence length="313" mass="33830">ILMGYRGSPNQFESATTYIDLKDKICELELYWRELNNACPSLYSQYDPSSDIATMVLLEDDMIDTVININSDTILGNNIAIQSENGGEGKTLSVDDMYKIGSNTESNTLFNTTTSPLILLTGNSAHINDAQLHIEGCIFTQSGNAPLSELKHKLIQINGGTTTIKDVSISNYLFSNGNGIINIETISVIQECQFIMSGTTISKIIQQGNVGGSVIKCTISSGSSILIKDYCLFEECISESGFGGVLNIALDGGILNLKETTMKKCKALNGGAIYASIISMQEFLISQEVYFEECEAVGDNLLSGRGGAIYINL</sequence>
<comment type="caution">
    <text evidence="1">The sequence shown here is derived from an EMBL/GenBank/DDBJ whole genome shotgun (WGS) entry which is preliminary data.</text>
</comment>
<feature type="non-terminal residue" evidence="1">
    <location>
        <position position="1"/>
    </location>
</feature>
<dbReference type="Proteomes" id="UP000324800">
    <property type="component" value="Unassembled WGS sequence"/>
</dbReference>
<name>A0A5J4TAB3_9EUKA</name>
<dbReference type="EMBL" id="SNRW01034787">
    <property type="protein sequence ID" value="KAA6355326.1"/>
    <property type="molecule type" value="Genomic_DNA"/>
</dbReference>
<protein>
    <recommendedName>
        <fullName evidence="3">Right handed beta helix domain-containing protein</fullName>
    </recommendedName>
</protein>
<evidence type="ECO:0000313" key="2">
    <source>
        <dbReference type="Proteomes" id="UP000324800"/>
    </source>
</evidence>
<reference evidence="1 2" key="1">
    <citation type="submission" date="2019-03" db="EMBL/GenBank/DDBJ databases">
        <title>Single cell metagenomics reveals metabolic interactions within the superorganism composed of flagellate Streblomastix strix and complex community of Bacteroidetes bacteria on its surface.</title>
        <authorList>
            <person name="Treitli S.C."/>
            <person name="Kolisko M."/>
            <person name="Husnik F."/>
            <person name="Keeling P."/>
            <person name="Hampl V."/>
        </authorList>
    </citation>
    <scope>NUCLEOTIDE SEQUENCE [LARGE SCALE GENOMIC DNA]</scope>
    <source>
        <strain evidence="1">ST1C</strain>
    </source>
</reference>
<accession>A0A5J4TAB3</accession>
<dbReference type="AlphaFoldDB" id="A0A5J4TAB3"/>
<evidence type="ECO:0008006" key="3">
    <source>
        <dbReference type="Google" id="ProtNLM"/>
    </source>
</evidence>